<feature type="domain" description="EF-hand" evidence="7">
    <location>
        <begin position="179"/>
        <end position="214"/>
    </location>
</feature>
<name>A0A4Y7QKC6_9AGAM</name>
<organism evidence="8 9">
    <name type="scientific">Rickenella mellea</name>
    <dbReference type="NCBI Taxonomy" id="50990"/>
    <lineage>
        <taxon>Eukaryota</taxon>
        <taxon>Fungi</taxon>
        <taxon>Dikarya</taxon>
        <taxon>Basidiomycota</taxon>
        <taxon>Agaricomycotina</taxon>
        <taxon>Agaricomycetes</taxon>
        <taxon>Hymenochaetales</taxon>
        <taxon>Rickenellaceae</taxon>
        <taxon>Rickenella</taxon>
    </lineage>
</organism>
<keyword evidence="4" id="KW-0677">Repeat</keyword>
<reference evidence="8 9" key="1">
    <citation type="submission" date="2018-06" db="EMBL/GenBank/DDBJ databases">
        <title>A transcriptomic atlas of mushroom development highlights an independent origin of complex multicellularity.</title>
        <authorList>
            <consortium name="DOE Joint Genome Institute"/>
            <person name="Krizsan K."/>
            <person name="Almasi E."/>
            <person name="Merenyi Z."/>
            <person name="Sahu N."/>
            <person name="Viragh M."/>
            <person name="Koszo T."/>
            <person name="Mondo S."/>
            <person name="Kiss B."/>
            <person name="Balint B."/>
            <person name="Kues U."/>
            <person name="Barry K."/>
            <person name="Hegedus J.C."/>
            <person name="Henrissat B."/>
            <person name="Johnson J."/>
            <person name="Lipzen A."/>
            <person name="Ohm R."/>
            <person name="Nagy I."/>
            <person name="Pangilinan J."/>
            <person name="Yan J."/>
            <person name="Xiong Y."/>
            <person name="Grigoriev I.V."/>
            <person name="Hibbett D.S."/>
            <person name="Nagy L.G."/>
        </authorList>
    </citation>
    <scope>NUCLEOTIDE SEQUENCE [LARGE SCALE GENOMIC DNA]</scope>
    <source>
        <strain evidence="8 9">SZMC22713</strain>
    </source>
</reference>
<evidence type="ECO:0000259" key="7">
    <source>
        <dbReference type="PROSITE" id="PS50222"/>
    </source>
</evidence>
<feature type="domain" description="EF-hand" evidence="7">
    <location>
        <begin position="107"/>
        <end position="142"/>
    </location>
</feature>
<keyword evidence="3" id="KW-0479">Metal-binding</keyword>
<dbReference type="SUPFAM" id="SSF47473">
    <property type="entry name" value="EF-hand"/>
    <property type="match status" value="1"/>
</dbReference>
<dbReference type="InterPro" id="IPR002048">
    <property type="entry name" value="EF_hand_dom"/>
</dbReference>
<evidence type="ECO:0000256" key="5">
    <source>
        <dbReference type="ARBA" id="ARBA00022837"/>
    </source>
</evidence>
<evidence type="ECO:0000313" key="9">
    <source>
        <dbReference type="Proteomes" id="UP000294933"/>
    </source>
</evidence>
<dbReference type="InterPro" id="IPR011992">
    <property type="entry name" value="EF-hand-dom_pair"/>
</dbReference>
<proteinExistence type="predicted"/>
<keyword evidence="5" id="KW-0106">Calcium</keyword>
<comment type="subcellular location">
    <subcellularLocation>
        <location evidence="1">Cytoplasm</location>
    </subcellularLocation>
</comment>
<dbReference type="SMART" id="SM00054">
    <property type="entry name" value="EFh"/>
    <property type="match status" value="4"/>
</dbReference>
<dbReference type="OrthoDB" id="186625at2759"/>
<dbReference type="Proteomes" id="UP000294933">
    <property type="component" value="Unassembled WGS sequence"/>
</dbReference>
<dbReference type="Gene3D" id="1.10.238.10">
    <property type="entry name" value="EF-hand"/>
    <property type="match status" value="1"/>
</dbReference>
<feature type="region of interest" description="Disordered" evidence="6">
    <location>
        <begin position="1"/>
        <end position="36"/>
    </location>
</feature>
<dbReference type="GO" id="GO:0005509">
    <property type="term" value="F:calcium ion binding"/>
    <property type="evidence" value="ECO:0007669"/>
    <property type="project" value="InterPro"/>
</dbReference>
<dbReference type="GO" id="GO:0005737">
    <property type="term" value="C:cytoplasm"/>
    <property type="evidence" value="ECO:0007669"/>
    <property type="project" value="UniProtKB-SubCell"/>
</dbReference>
<evidence type="ECO:0000256" key="2">
    <source>
        <dbReference type="ARBA" id="ARBA00022490"/>
    </source>
</evidence>
<dbReference type="Pfam" id="PF13499">
    <property type="entry name" value="EF-hand_7"/>
    <property type="match status" value="2"/>
</dbReference>
<dbReference type="PANTHER" id="PTHR46212:SF3">
    <property type="entry name" value="GH27120P"/>
    <property type="match status" value="1"/>
</dbReference>
<keyword evidence="9" id="KW-1185">Reference proteome</keyword>
<accession>A0A4Y7QKC6</accession>
<evidence type="ECO:0000256" key="6">
    <source>
        <dbReference type="SAM" id="MobiDB-lite"/>
    </source>
</evidence>
<keyword evidence="2" id="KW-0963">Cytoplasm</keyword>
<dbReference type="VEuPathDB" id="FungiDB:BD410DRAFT_835588"/>
<dbReference type="GO" id="GO:0048306">
    <property type="term" value="F:calcium-dependent protein binding"/>
    <property type="evidence" value="ECO:0007669"/>
    <property type="project" value="UniProtKB-ARBA"/>
</dbReference>
<dbReference type="PROSITE" id="PS00018">
    <property type="entry name" value="EF_HAND_1"/>
    <property type="match status" value="2"/>
</dbReference>
<dbReference type="STRING" id="50990.A0A4Y7QKC6"/>
<gene>
    <name evidence="8" type="ORF">BD410DRAFT_835588</name>
</gene>
<dbReference type="InterPro" id="IPR018247">
    <property type="entry name" value="EF_Hand_1_Ca_BS"/>
</dbReference>
<evidence type="ECO:0000256" key="4">
    <source>
        <dbReference type="ARBA" id="ARBA00022737"/>
    </source>
</evidence>
<dbReference type="PANTHER" id="PTHR46212">
    <property type="entry name" value="PEFLIN"/>
    <property type="match status" value="1"/>
</dbReference>
<feature type="domain" description="EF-hand" evidence="7">
    <location>
        <begin position="40"/>
        <end position="75"/>
    </location>
</feature>
<dbReference type="CDD" id="cd16180">
    <property type="entry name" value="EFh_PEF_Group_I"/>
    <property type="match status" value="1"/>
</dbReference>
<sequence>MSSLFTRHSSRHSHHGQNITPQPPYGGGFAPSRSYGPPPGADPMLWQWFSSVDTDRSGSISATELQRALVNGNWSNFDLDTIKMLMGIFDTDRSGTIGFAEFAGLWKYISDWQEAFRRFDRDGSGSIDQRELAQALHSYGYNLSPSLIGLIEAKYASPPSDGYGPPPGITFDRFVRACVVVKTLTKLFQDADTDRDGWIQINYEQFMSMVLTTP</sequence>
<evidence type="ECO:0000256" key="1">
    <source>
        <dbReference type="ARBA" id="ARBA00004496"/>
    </source>
</evidence>
<dbReference type="EMBL" id="ML170159">
    <property type="protein sequence ID" value="TDL27289.1"/>
    <property type="molecule type" value="Genomic_DNA"/>
</dbReference>
<evidence type="ECO:0000256" key="3">
    <source>
        <dbReference type="ARBA" id="ARBA00022723"/>
    </source>
</evidence>
<dbReference type="AlphaFoldDB" id="A0A4Y7QKC6"/>
<protein>
    <submittedName>
        <fullName evidence="8">EF-hand</fullName>
    </submittedName>
</protein>
<evidence type="ECO:0000313" key="8">
    <source>
        <dbReference type="EMBL" id="TDL27289.1"/>
    </source>
</evidence>
<dbReference type="InterPro" id="IPR051426">
    <property type="entry name" value="Peflin/Sorcin_CaBP"/>
</dbReference>
<dbReference type="PROSITE" id="PS50222">
    <property type="entry name" value="EF_HAND_2"/>
    <property type="match status" value="3"/>
</dbReference>